<evidence type="ECO:0000313" key="8">
    <source>
        <dbReference type="EMBL" id="KSV57842.1"/>
    </source>
</evidence>
<keyword evidence="3 6" id="KW-0812">Transmembrane</keyword>
<dbReference type="Gene3D" id="3.30.70.120">
    <property type="match status" value="1"/>
</dbReference>
<dbReference type="OrthoDB" id="3180973at2"/>
<dbReference type="Pfam" id="PF10035">
    <property type="entry name" value="DUF2179"/>
    <property type="match status" value="1"/>
</dbReference>
<dbReference type="STRING" id="290052.ASU35_03775"/>
<dbReference type="InterPro" id="IPR019264">
    <property type="entry name" value="DUF2179"/>
</dbReference>
<evidence type="ECO:0000256" key="4">
    <source>
        <dbReference type="ARBA" id="ARBA00022989"/>
    </source>
</evidence>
<dbReference type="CDD" id="cd16379">
    <property type="entry name" value="YitT_C_like"/>
    <property type="match status" value="1"/>
</dbReference>
<protein>
    <recommendedName>
        <fullName evidence="7">DUF2179 domain-containing protein</fullName>
    </recommendedName>
</protein>
<evidence type="ECO:0000256" key="5">
    <source>
        <dbReference type="ARBA" id="ARBA00023136"/>
    </source>
</evidence>
<evidence type="ECO:0000256" key="6">
    <source>
        <dbReference type="SAM" id="Phobius"/>
    </source>
</evidence>
<comment type="subcellular location">
    <subcellularLocation>
        <location evidence="1">Cell membrane</location>
        <topology evidence="1">Multi-pass membrane protein</topology>
    </subcellularLocation>
</comment>
<evidence type="ECO:0000256" key="3">
    <source>
        <dbReference type="ARBA" id="ARBA00022692"/>
    </source>
</evidence>
<feature type="transmembrane region" description="Helical" evidence="6">
    <location>
        <begin position="98"/>
        <end position="120"/>
    </location>
</feature>
<dbReference type="PANTHER" id="PTHR33545">
    <property type="entry name" value="UPF0750 MEMBRANE PROTEIN YITT-RELATED"/>
    <property type="match status" value="1"/>
</dbReference>
<feature type="transmembrane region" description="Helical" evidence="6">
    <location>
        <begin position="21"/>
        <end position="40"/>
    </location>
</feature>
<dbReference type="InterPro" id="IPR051461">
    <property type="entry name" value="UPF0750_membrane"/>
</dbReference>
<dbReference type="EMBL" id="LNAM01000197">
    <property type="protein sequence ID" value="KSV57842.1"/>
    <property type="molecule type" value="Genomic_DNA"/>
</dbReference>
<keyword evidence="4 6" id="KW-1133">Transmembrane helix</keyword>
<organism evidence="8 9">
    <name type="scientific">Acetivibrio ethanolgignens</name>
    <dbReference type="NCBI Taxonomy" id="290052"/>
    <lineage>
        <taxon>Bacteria</taxon>
        <taxon>Bacillati</taxon>
        <taxon>Bacillota</taxon>
        <taxon>Clostridia</taxon>
        <taxon>Eubacteriales</taxon>
        <taxon>Oscillospiraceae</taxon>
        <taxon>Acetivibrio</taxon>
    </lineage>
</organism>
<dbReference type="AlphaFoldDB" id="A0A0V8QBA2"/>
<name>A0A0V8QBA2_9FIRM</name>
<keyword evidence="5 6" id="KW-0472">Membrane</keyword>
<evidence type="ECO:0000313" key="9">
    <source>
        <dbReference type="Proteomes" id="UP000054874"/>
    </source>
</evidence>
<sequence length="300" mass="33590">MTEKEFLGLTKEKMLQILPQYGKILAGCLLFSLSVNLLVVPTGMYNGGIYGLSQIIRTLLIRYSDFNIPAGFDISGIINFVLNIPLFYIAFRYISKQFFIRTMFCLVVQTFLLSVIPIPAEPILDEMLPNCLIGGLMAGYGLGLMLRSQGCSGGVDILGIYFLHNNSRITVGKISIIVNTVIYCICAWLFDINVACYSVIYASIISFTIDKTHYQNINMLCFIISKNEGLKYELTRALGRGVTYWNGKGAFLDEGRVVQAIVISKYEVKELKKVINSIDPEAFVFMSEGITVDGYYLKKL</sequence>
<keyword evidence="2" id="KW-1003">Cell membrane</keyword>
<evidence type="ECO:0000259" key="7">
    <source>
        <dbReference type="Pfam" id="PF10035"/>
    </source>
</evidence>
<accession>A0A0V8QBA2</accession>
<gene>
    <name evidence="8" type="ORF">ASU35_03775</name>
</gene>
<dbReference type="Pfam" id="PF02588">
    <property type="entry name" value="YitT_membrane"/>
    <property type="match status" value="1"/>
</dbReference>
<reference evidence="8 9" key="1">
    <citation type="submission" date="2015-11" db="EMBL/GenBank/DDBJ databases">
        <title>Butyribacter intestini gen. nov., sp. nov., a butyric acid-producing bacterium of the family Lachnospiraceae isolated from the human faeces.</title>
        <authorList>
            <person name="Zou Y."/>
            <person name="Xue W."/>
            <person name="Luo G."/>
            <person name="Lv M."/>
        </authorList>
    </citation>
    <scope>NUCLEOTIDE SEQUENCE [LARGE SCALE GENOMIC DNA]</scope>
    <source>
        <strain evidence="8 9">ACET-33324</strain>
    </source>
</reference>
<feature type="domain" description="DUF2179" evidence="7">
    <location>
        <begin position="240"/>
        <end position="293"/>
    </location>
</feature>
<feature type="transmembrane region" description="Helical" evidence="6">
    <location>
        <begin position="70"/>
        <end position="91"/>
    </location>
</feature>
<dbReference type="RefSeq" id="WP_058353897.1">
    <property type="nucleotide sequence ID" value="NZ_CABMMD010000197.1"/>
</dbReference>
<evidence type="ECO:0000256" key="1">
    <source>
        <dbReference type="ARBA" id="ARBA00004651"/>
    </source>
</evidence>
<keyword evidence="9" id="KW-1185">Reference proteome</keyword>
<dbReference type="InterPro" id="IPR015867">
    <property type="entry name" value="N-reg_PII/ATP_PRibTrfase_C"/>
</dbReference>
<proteinExistence type="predicted"/>
<dbReference type="GO" id="GO:0005886">
    <property type="term" value="C:plasma membrane"/>
    <property type="evidence" value="ECO:0007669"/>
    <property type="project" value="UniProtKB-SubCell"/>
</dbReference>
<dbReference type="InterPro" id="IPR003740">
    <property type="entry name" value="YitT"/>
</dbReference>
<comment type="caution">
    <text evidence="8">The sequence shown here is derived from an EMBL/GenBank/DDBJ whole genome shotgun (WGS) entry which is preliminary data.</text>
</comment>
<evidence type="ECO:0000256" key="2">
    <source>
        <dbReference type="ARBA" id="ARBA00022475"/>
    </source>
</evidence>
<dbReference type="Proteomes" id="UP000054874">
    <property type="component" value="Unassembled WGS sequence"/>
</dbReference>
<dbReference type="PANTHER" id="PTHR33545:SF5">
    <property type="entry name" value="UPF0750 MEMBRANE PROTEIN YITT"/>
    <property type="match status" value="1"/>
</dbReference>
<dbReference type="PIRSF" id="PIRSF006483">
    <property type="entry name" value="Membrane_protein_YitT"/>
    <property type="match status" value="1"/>
</dbReference>